<dbReference type="OrthoDB" id="6687089at2"/>
<proteinExistence type="predicted"/>
<organism evidence="3 4">
    <name type="scientific">Glaciimonas soli</name>
    <dbReference type="NCBI Taxonomy" id="2590999"/>
    <lineage>
        <taxon>Bacteria</taxon>
        <taxon>Pseudomonadati</taxon>
        <taxon>Pseudomonadota</taxon>
        <taxon>Betaproteobacteria</taxon>
        <taxon>Burkholderiales</taxon>
        <taxon>Oxalobacteraceae</taxon>
        <taxon>Glaciimonas</taxon>
    </lineage>
</organism>
<reference evidence="3 4" key="1">
    <citation type="submission" date="2019-10" db="EMBL/GenBank/DDBJ databases">
        <title>Glaciimonas soli sp. nov., a psychrophilic bacterium isolated from the forest soil of a high elevation mountain in Taiwan.</title>
        <authorList>
            <person name="Wang L.-T."/>
            <person name="Shieh W.Y."/>
        </authorList>
    </citation>
    <scope>NUCLEOTIDE SEQUENCE [LARGE SCALE GENOMIC DNA]</scope>
    <source>
        <strain evidence="3 4">GS1</strain>
    </source>
</reference>
<protein>
    <submittedName>
        <fullName evidence="3">PIN domain-containing protein</fullName>
    </submittedName>
</protein>
<feature type="compositionally biased region" description="Polar residues" evidence="1">
    <location>
        <begin position="182"/>
        <end position="193"/>
    </location>
</feature>
<evidence type="ECO:0000256" key="1">
    <source>
        <dbReference type="SAM" id="MobiDB-lite"/>
    </source>
</evidence>
<accession>A0A843YK96</accession>
<feature type="domain" description="PIN" evidence="2">
    <location>
        <begin position="2"/>
        <end position="135"/>
    </location>
</feature>
<evidence type="ECO:0000313" key="4">
    <source>
        <dbReference type="Proteomes" id="UP000451565"/>
    </source>
</evidence>
<gene>
    <name evidence="3" type="ORF">GEV47_06000</name>
</gene>
<feature type="region of interest" description="Disordered" evidence="1">
    <location>
        <begin position="167"/>
        <end position="201"/>
    </location>
</feature>
<dbReference type="InterPro" id="IPR002716">
    <property type="entry name" value="PIN_dom"/>
</dbReference>
<dbReference type="Gene3D" id="3.40.50.1010">
    <property type="entry name" value="5'-nuclease"/>
    <property type="match status" value="1"/>
</dbReference>
<dbReference type="Pfam" id="PF01850">
    <property type="entry name" value="PIN"/>
    <property type="match status" value="1"/>
</dbReference>
<dbReference type="EMBL" id="WINI01000002">
    <property type="protein sequence ID" value="MQR00229.1"/>
    <property type="molecule type" value="Genomic_DNA"/>
</dbReference>
<dbReference type="Proteomes" id="UP000451565">
    <property type="component" value="Unassembled WGS sequence"/>
</dbReference>
<dbReference type="CDD" id="cd09854">
    <property type="entry name" value="PIN_VapC-like"/>
    <property type="match status" value="1"/>
</dbReference>
<dbReference type="SUPFAM" id="SSF88723">
    <property type="entry name" value="PIN domain-like"/>
    <property type="match status" value="1"/>
</dbReference>
<dbReference type="RefSeq" id="WP_153233845.1">
    <property type="nucleotide sequence ID" value="NZ_WINI01000002.1"/>
</dbReference>
<comment type="caution">
    <text evidence="3">The sequence shown here is derived from an EMBL/GenBank/DDBJ whole genome shotgun (WGS) entry which is preliminary data.</text>
</comment>
<keyword evidence="4" id="KW-1185">Reference proteome</keyword>
<feature type="compositionally biased region" description="Low complexity" evidence="1">
    <location>
        <begin position="170"/>
        <end position="181"/>
    </location>
</feature>
<sequence length="201" mass="21898">MIVFDANILITLATENESSELYERLLGLIQDLVKSKTTIGIPAPSWAEVLCGTDIATNGIISMMKKRSAIRILPFDEVSALEAALIHRGAMNSGSKKGASKKQWQQIKVDRQILAIARQHQVKVLYTGDENMIAEAARLGIEAIRPSEIPLKIKQISIDFDKEENASVQPATAATLPTATTEQVPKTTEQPVQLPTPPASE</sequence>
<dbReference type="AlphaFoldDB" id="A0A843YK96"/>
<dbReference type="InterPro" id="IPR029060">
    <property type="entry name" value="PIN-like_dom_sf"/>
</dbReference>
<evidence type="ECO:0000259" key="2">
    <source>
        <dbReference type="Pfam" id="PF01850"/>
    </source>
</evidence>
<evidence type="ECO:0000313" key="3">
    <source>
        <dbReference type="EMBL" id="MQR00229.1"/>
    </source>
</evidence>
<name>A0A843YK96_9BURK</name>